<dbReference type="Pfam" id="PF17152">
    <property type="entry name" value="CHASE8"/>
    <property type="match status" value="1"/>
</dbReference>
<dbReference type="RefSeq" id="WP_274689316.1">
    <property type="nucleotide sequence ID" value="NZ_JAPMOU010000015.1"/>
</dbReference>
<dbReference type="SMART" id="SM00304">
    <property type="entry name" value="HAMP"/>
    <property type="match status" value="1"/>
</dbReference>
<keyword evidence="12" id="KW-1185">Reference proteome</keyword>
<dbReference type="Gene3D" id="6.10.340.10">
    <property type="match status" value="1"/>
</dbReference>
<evidence type="ECO:0000259" key="9">
    <source>
        <dbReference type="PROSITE" id="PS50109"/>
    </source>
</evidence>
<comment type="subcellular location">
    <subcellularLocation>
        <location evidence="2">Membrane</location>
    </subcellularLocation>
</comment>
<feature type="domain" description="Histidine kinase" evidence="9">
    <location>
        <begin position="302"/>
        <end position="532"/>
    </location>
</feature>
<dbReference type="SUPFAM" id="SSF55874">
    <property type="entry name" value="ATPase domain of HSP90 chaperone/DNA topoisomerase II/histidine kinase"/>
    <property type="match status" value="1"/>
</dbReference>
<dbReference type="InterPro" id="IPR036890">
    <property type="entry name" value="HATPase_C_sf"/>
</dbReference>
<proteinExistence type="predicted"/>
<dbReference type="InterPro" id="IPR036097">
    <property type="entry name" value="HisK_dim/P_sf"/>
</dbReference>
<dbReference type="PANTHER" id="PTHR43065">
    <property type="entry name" value="SENSOR HISTIDINE KINASE"/>
    <property type="match status" value="1"/>
</dbReference>
<dbReference type="Proteomes" id="UP001528823">
    <property type="component" value="Unassembled WGS sequence"/>
</dbReference>
<organism evidence="11 12">
    <name type="scientific">Spartinivicinus poritis</name>
    <dbReference type="NCBI Taxonomy" id="2994640"/>
    <lineage>
        <taxon>Bacteria</taxon>
        <taxon>Pseudomonadati</taxon>
        <taxon>Pseudomonadota</taxon>
        <taxon>Gammaproteobacteria</taxon>
        <taxon>Oceanospirillales</taxon>
        <taxon>Zooshikellaceae</taxon>
        <taxon>Spartinivicinus</taxon>
    </lineage>
</organism>
<evidence type="ECO:0000256" key="1">
    <source>
        <dbReference type="ARBA" id="ARBA00000085"/>
    </source>
</evidence>
<reference evidence="11 12" key="1">
    <citation type="submission" date="2022-11" db="EMBL/GenBank/DDBJ databases">
        <title>Spartinivicinus poritis sp. nov., isolated from scleractinian coral Porites lutea.</title>
        <authorList>
            <person name="Zhang G."/>
            <person name="Cai L."/>
            <person name="Wei Q."/>
        </authorList>
    </citation>
    <scope>NUCLEOTIDE SEQUENCE [LARGE SCALE GENOMIC DNA]</scope>
    <source>
        <strain evidence="11 12">A2-2</strain>
    </source>
</reference>
<dbReference type="GO" id="GO:0005524">
    <property type="term" value="F:ATP binding"/>
    <property type="evidence" value="ECO:0007669"/>
    <property type="project" value="UniProtKB-KW"/>
</dbReference>
<dbReference type="CDD" id="cd00082">
    <property type="entry name" value="HisKA"/>
    <property type="match status" value="1"/>
</dbReference>
<keyword evidence="5" id="KW-0808">Transferase</keyword>
<evidence type="ECO:0000313" key="11">
    <source>
        <dbReference type="EMBL" id="MDE1462967.1"/>
    </source>
</evidence>
<keyword evidence="4" id="KW-0597">Phosphoprotein</keyword>
<keyword evidence="7" id="KW-0175">Coiled coil</keyword>
<dbReference type="PROSITE" id="PS50109">
    <property type="entry name" value="HIS_KIN"/>
    <property type="match status" value="1"/>
</dbReference>
<dbReference type="InterPro" id="IPR003661">
    <property type="entry name" value="HisK_dim/P_dom"/>
</dbReference>
<dbReference type="CDD" id="cd06225">
    <property type="entry name" value="HAMP"/>
    <property type="match status" value="1"/>
</dbReference>
<keyword evidence="8" id="KW-0812">Transmembrane</keyword>
<feature type="coiled-coil region" evidence="7">
    <location>
        <begin position="227"/>
        <end position="261"/>
    </location>
</feature>
<evidence type="ECO:0000256" key="7">
    <source>
        <dbReference type="SAM" id="Coils"/>
    </source>
</evidence>
<dbReference type="InterPro" id="IPR003660">
    <property type="entry name" value="HAMP_dom"/>
</dbReference>
<dbReference type="PROSITE" id="PS50885">
    <property type="entry name" value="HAMP"/>
    <property type="match status" value="1"/>
</dbReference>
<accession>A0ABT5U9C8</accession>
<dbReference type="SUPFAM" id="SSF158472">
    <property type="entry name" value="HAMP domain-like"/>
    <property type="match status" value="1"/>
</dbReference>
<evidence type="ECO:0000259" key="10">
    <source>
        <dbReference type="PROSITE" id="PS50885"/>
    </source>
</evidence>
<keyword evidence="11" id="KW-0067">ATP-binding</keyword>
<comment type="catalytic activity">
    <reaction evidence="1">
        <text>ATP + protein L-histidine = ADP + protein N-phospho-L-histidine.</text>
        <dbReference type="EC" id="2.7.13.3"/>
    </reaction>
</comment>
<feature type="transmembrane region" description="Helical" evidence="8">
    <location>
        <begin position="12"/>
        <end position="34"/>
    </location>
</feature>
<name>A0ABT5U9C8_9GAMM</name>
<dbReference type="InterPro" id="IPR004358">
    <property type="entry name" value="Sig_transdc_His_kin-like_C"/>
</dbReference>
<evidence type="ECO:0000256" key="3">
    <source>
        <dbReference type="ARBA" id="ARBA00012438"/>
    </source>
</evidence>
<evidence type="ECO:0000256" key="5">
    <source>
        <dbReference type="ARBA" id="ARBA00022679"/>
    </source>
</evidence>
<dbReference type="EMBL" id="JAPMOU010000015">
    <property type="protein sequence ID" value="MDE1462967.1"/>
    <property type="molecule type" value="Genomic_DNA"/>
</dbReference>
<keyword evidence="11" id="KW-0547">Nucleotide-binding</keyword>
<evidence type="ECO:0000256" key="6">
    <source>
        <dbReference type="ARBA" id="ARBA00022777"/>
    </source>
</evidence>
<keyword evidence="8" id="KW-1133">Transmembrane helix</keyword>
<dbReference type="Pfam" id="PF02518">
    <property type="entry name" value="HATPase_c"/>
    <property type="match status" value="1"/>
</dbReference>
<dbReference type="Gene3D" id="1.10.287.130">
    <property type="match status" value="1"/>
</dbReference>
<keyword evidence="6" id="KW-0418">Kinase</keyword>
<dbReference type="InterPro" id="IPR003594">
    <property type="entry name" value="HATPase_dom"/>
</dbReference>
<comment type="caution">
    <text evidence="11">The sequence shown here is derived from an EMBL/GenBank/DDBJ whole genome shotgun (WGS) entry which is preliminary data.</text>
</comment>
<dbReference type="PANTHER" id="PTHR43065:SF47">
    <property type="match status" value="1"/>
</dbReference>
<evidence type="ECO:0000256" key="2">
    <source>
        <dbReference type="ARBA" id="ARBA00004370"/>
    </source>
</evidence>
<evidence type="ECO:0000256" key="8">
    <source>
        <dbReference type="SAM" id="Phobius"/>
    </source>
</evidence>
<dbReference type="Gene3D" id="3.30.565.10">
    <property type="entry name" value="Histidine kinase-like ATPase, C-terminal domain"/>
    <property type="match status" value="1"/>
</dbReference>
<gene>
    <name evidence="11" type="ORF">ORQ98_13405</name>
</gene>
<dbReference type="InterPro" id="IPR033417">
    <property type="entry name" value="CHASE8"/>
</dbReference>
<dbReference type="SMART" id="SM00387">
    <property type="entry name" value="HATPase_c"/>
    <property type="match status" value="1"/>
</dbReference>
<dbReference type="EC" id="2.7.13.3" evidence="3"/>
<keyword evidence="8" id="KW-0472">Membrane</keyword>
<dbReference type="Pfam" id="PF00672">
    <property type="entry name" value="HAMP"/>
    <property type="match status" value="1"/>
</dbReference>
<feature type="domain" description="HAMP" evidence="10">
    <location>
        <begin position="186"/>
        <end position="239"/>
    </location>
</feature>
<dbReference type="InterPro" id="IPR005467">
    <property type="entry name" value="His_kinase_dom"/>
</dbReference>
<evidence type="ECO:0000256" key="4">
    <source>
        <dbReference type="ARBA" id="ARBA00022553"/>
    </source>
</evidence>
<dbReference type="SUPFAM" id="SSF47384">
    <property type="entry name" value="Homodimeric domain of signal transducing histidine kinase"/>
    <property type="match status" value="1"/>
</dbReference>
<protein>
    <recommendedName>
        <fullName evidence="3">histidine kinase</fullName>
        <ecNumber evidence="3">2.7.13.3</ecNumber>
    </recommendedName>
</protein>
<sequence>MLSGFRTIKEKIILLAMGASCVALLLSTAILTYLEVKRIKSDTIKTVETQAKLISVNIIPALTFGEVTTANLILQTLESESGILAVIIYRTDPLTSQTDIFSHYVRPGDSLPVINNHMNYLTLKEETQGIRFTRPIEFEGETLGYLFIQAEIRQLSDILIASSQASFVIALIALIIAFLIAIRFQRLITEPIQSLMEVTRNVTQRKDYTLRVPVVSEDELAQLAETFNSMMADIQVYLAEKKQAEQEMKQLNEELEQKVAARTYELETSNLELRSTLEQLNTSQQQLVEREKMASLGELVAGVAHEINTPIGIGVTSITFLQDTVKQLAKAYEQETLSAEMLEEFIENAKQSCQLLFSNLQRAADLVRSFKQVAVDQSSEQIRTFKVKEYLDEIILSLRPKLKRVKHEIIVDCEAELVITSHPGILSQIFTNLILNSLIHGFEDKEQGVIKINVHRLDSQIKIQYQDNGKGLAKEQLNKLFEPFFTTKRGQGGSGLGTYIIYNLVTQGLGGLIKVESQQGEGLTYKIEFSVD</sequence>
<dbReference type="PRINTS" id="PR00344">
    <property type="entry name" value="BCTRLSENSOR"/>
</dbReference>
<evidence type="ECO:0000313" key="12">
    <source>
        <dbReference type="Proteomes" id="UP001528823"/>
    </source>
</evidence>
<feature type="transmembrane region" description="Helical" evidence="8">
    <location>
        <begin position="158"/>
        <end position="182"/>
    </location>
</feature>